<feature type="compositionally biased region" description="Basic and acidic residues" evidence="1">
    <location>
        <begin position="1"/>
        <end position="20"/>
    </location>
</feature>
<feature type="region of interest" description="Disordered" evidence="1">
    <location>
        <begin position="1"/>
        <end position="22"/>
    </location>
</feature>
<dbReference type="Proteomes" id="UP000054630">
    <property type="component" value="Unassembled WGS sequence"/>
</dbReference>
<name>A0A0V0S2X4_9BILA</name>
<gene>
    <name evidence="2" type="ORF">T07_13428</name>
</gene>
<reference evidence="2 3" key="1">
    <citation type="submission" date="2015-01" db="EMBL/GenBank/DDBJ databases">
        <title>Evolution of Trichinella species and genotypes.</title>
        <authorList>
            <person name="Korhonen P.K."/>
            <person name="Edoardo P."/>
            <person name="Giuseppe L.R."/>
            <person name="Gasser R.B."/>
        </authorList>
    </citation>
    <scope>NUCLEOTIDE SEQUENCE [LARGE SCALE GENOMIC DNA]</scope>
    <source>
        <strain evidence="2">ISS37</strain>
    </source>
</reference>
<protein>
    <submittedName>
        <fullName evidence="2">Uncharacterized protein</fullName>
    </submittedName>
</protein>
<sequence length="73" mass="8349">MVEAQRKRSEIESEKTEPKPESMFQRPAYLLVDKTIQSTDDCLTNERLALVPDHHLLSALLCQLLSCTCFVIN</sequence>
<proteinExistence type="predicted"/>
<evidence type="ECO:0000313" key="2">
    <source>
        <dbReference type="EMBL" id="KRX21052.1"/>
    </source>
</evidence>
<evidence type="ECO:0000313" key="3">
    <source>
        <dbReference type="Proteomes" id="UP000054630"/>
    </source>
</evidence>
<organism evidence="2 3">
    <name type="scientific">Trichinella nelsoni</name>
    <dbReference type="NCBI Taxonomy" id="6336"/>
    <lineage>
        <taxon>Eukaryota</taxon>
        <taxon>Metazoa</taxon>
        <taxon>Ecdysozoa</taxon>
        <taxon>Nematoda</taxon>
        <taxon>Enoplea</taxon>
        <taxon>Dorylaimia</taxon>
        <taxon>Trichinellida</taxon>
        <taxon>Trichinellidae</taxon>
        <taxon>Trichinella</taxon>
    </lineage>
</organism>
<dbReference type="EMBL" id="JYDL01000043">
    <property type="protein sequence ID" value="KRX21052.1"/>
    <property type="molecule type" value="Genomic_DNA"/>
</dbReference>
<keyword evidence="3" id="KW-1185">Reference proteome</keyword>
<comment type="caution">
    <text evidence="2">The sequence shown here is derived from an EMBL/GenBank/DDBJ whole genome shotgun (WGS) entry which is preliminary data.</text>
</comment>
<dbReference type="AlphaFoldDB" id="A0A0V0S2X4"/>
<evidence type="ECO:0000256" key="1">
    <source>
        <dbReference type="SAM" id="MobiDB-lite"/>
    </source>
</evidence>
<accession>A0A0V0S2X4</accession>